<name>A0A0N1KPW3_THESC</name>
<feature type="transmembrane region" description="Helical" evidence="4">
    <location>
        <begin position="349"/>
        <end position="370"/>
    </location>
</feature>
<evidence type="ECO:0000259" key="5">
    <source>
        <dbReference type="PROSITE" id="PS50850"/>
    </source>
</evidence>
<dbReference type="PROSITE" id="PS50850">
    <property type="entry name" value="MFS"/>
    <property type="match status" value="1"/>
</dbReference>
<feature type="transmembrane region" description="Helical" evidence="4">
    <location>
        <begin position="198"/>
        <end position="220"/>
    </location>
</feature>
<evidence type="ECO:0000256" key="1">
    <source>
        <dbReference type="ARBA" id="ARBA00022692"/>
    </source>
</evidence>
<feature type="transmembrane region" description="Helical" evidence="4">
    <location>
        <begin position="12"/>
        <end position="30"/>
    </location>
</feature>
<evidence type="ECO:0000256" key="2">
    <source>
        <dbReference type="ARBA" id="ARBA00022989"/>
    </source>
</evidence>
<dbReference type="GO" id="GO:0022857">
    <property type="term" value="F:transmembrane transporter activity"/>
    <property type="evidence" value="ECO:0007669"/>
    <property type="project" value="InterPro"/>
</dbReference>
<feature type="transmembrane region" description="Helical" evidence="4">
    <location>
        <begin position="226"/>
        <end position="247"/>
    </location>
</feature>
<sequence length="384" mass="41441">MKYILGLPAYRFLAASFLWSFGANLIYFFLNFHLEGLGYGRQAIGLAQALLLLVGVVFALPLAYLIPRLGYRKSFLLALALAVGSGLLLGFGLLVFPSLAGYGLAGALVQGAGAPLMARLVPADRWVALFSLQAALTTASGFFSTLLAGFLSEWVGARWVILFALPFFLLTLPFLVGLPEGQGTPPRLRGRFGIWLRLFLPQAVIGFGAGLVIPFLNLYLREKFGLSYGTTGLVFALSALATGVAMLLQPLLVRRLGKLGAIVFVQALSLPFMAILAWVPWLPLVTVALLIRGALMNAAGPVYAALVMDYLGEDERPGFFLMESALWSLLFALGSALSGMVQEAWGLVAFHYLFALTLGLYAVGIALWSWTFGRLRAAYRESSS</sequence>
<protein>
    <submittedName>
        <fullName evidence="6">Permease</fullName>
    </submittedName>
</protein>
<keyword evidence="3 4" id="KW-0472">Membrane</keyword>
<evidence type="ECO:0000313" key="6">
    <source>
        <dbReference type="EMBL" id="KPD25820.1"/>
    </source>
</evidence>
<dbReference type="PANTHER" id="PTHR23520:SF5">
    <property type="entry name" value="TRANSPORTER, PUTATIVE (AFU_ORTHOLOGUE AFUA_3G04000)-RELATED"/>
    <property type="match status" value="1"/>
</dbReference>
<evidence type="ECO:0000256" key="3">
    <source>
        <dbReference type="ARBA" id="ARBA00023136"/>
    </source>
</evidence>
<dbReference type="PANTHER" id="PTHR23520">
    <property type="entry name" value="TRANSPORTER, PUTATIVE (AFU_ORTHOLOGUE AFUA_3G04000)-RELATED"/>
    <property type="match status" value="1"/>
</dbReference>
<dbReference type="InterPro" id="IPR011701">
    <property type="entry name" value="MFS"/>
</dbReference>
<keyword evidence="2 4" id="KW-1133">Transmembrane helix</keyword>
<proteinExistence type="predicted"/>
<dbReference type="Pfam" id="PF07690">
    <property type="entry name" value="MFS_1"/>
    <property type="match status" value="1"/>
</dbReference>
<feature type="domain" description="Major facilitator superfamily (MFS) profile" evidence="5">
    <location>
        <begin position="194"/>
        <end position="384"/>
    </location>
</feature>
<dbReference type="Gene3D" id="1.20.1250.20">
    <property type="entry name" value="MFS general substrate transporter like domains"/>
    <property type="match status" value="2"/>
</dbReference>
<dbReference type="Proteomes" id="UP000053099">
    <property type="component" value="Unassembled WGS sequence"/>
</dbReference>
<feature type="transmembrane region" description="Helical" evidence="4">
    <location>
        <begin position="318"/>
        <end position="337"/>
    </location>
</feature>
<dbReference type="EMBL" id="LJJR01000045">
    <property type="protein sequence ID" value="KPD25820.1"/>
    <property type="molecule type" value="Genomic_DNA"/>
</dbReference>
<evidence type="ECO:0000256" key="4">
    <source>
        <dbReference type="SAM" id="Phobius"/>
    </source>
</evidence>
<feature type="transmembrane region" description="Helical" evidence="4">
    <location>
        <begin position="128"/>
        <end position="151"/>
    </location>
</feature>
<feature type="transmembrane region" description="Helical" evidence="4">
    <location>
        <begin position="259"/>
        <end position="279"/>
    </location>
</feature>
<accession>A0A0N1KPW3</accession>
<feature type="transmembrane region" description="Helical" evidence="4">
    <location>
        <begin position="42"/>
        <end position="63"/>
    </location>
</feature>
<dbReference type="SUPFAM" id="SSF103473">
    <property type="entry name" value="MFS general substrate transporter"/>
    <property type="match status" value="1"/>
</dbReference>
<keyword evidence="1 4" id="KW-0812">Transmembrane</keyword>
<dbReference type="InterPro" id="IPR036259">
    <property type="entry name" value="MFS_trans_sf"/>
</dbReference>
<feature type="transmembrane region" description="Helical" evidence="4">
    <location>
        <begin position="285"/>
        <end position="306"/>
    </location>
</feature>
<dbReference type="AlphaFoldDB" id="A0A0N1KPW3"/>
<comment type="caution">
    <text evidence="6">The sequence shown here is derived from an EMBL/GenBank/DDBJ whole genome shotgun (WGS) entry which is preliminary data.</text>
</comment>
<dbReference type="InterPro" id="IPR020846">
    <property type="entry name" value="MFS_dom"/>
</dbReference>
<feature type="transmembrane region" description="Helical" evidence="4">
    <location>
        <begin position="157"/>
        <end position="178"/>
    </location>
</feature>
<organism evidence="6 7">
    <name type="scientific">Thermus scotoductus</name>
    <dbReference type="NCBI Taxonomy" id="37636"/>
    <lineage>
        <taxon>Bacteria</taxon>
        <taxon>Thermotogati</taxon>
        <taxon>Deinococcota</taxon>
        <taxon>Deinococci</taxon>
        <taxon>Thermales</taxon>
        <taxon>Thermaceae</taxon>
        <taxon>Thermus</taxon>
    </lineage>
</organism>
<evidence type="ECO:0000313" key="7">
    <source>
        <dbReference type="Proteomes" id="UP000053099"/>
    </source>
</evidence>
<feature type="transmembrane region" description="Helical" evidence="4">
    <location>
        <begin position="75"/>
        <end position="96"/>
    </location>
</feature>
<reference evidence="6 7" key="1">
    <citation type="submission" date="2015-09" db="EMBL/GenBank/DDBJ databases">
        <title>Draft genome sequence of Thermus scotoductus strain K1 isolated from a geothermal spring in Nagorno-Karabakh, Armenia.</title>
        <authorList>
            <person name="Saghatelyan A."/>
            <person name="Poghosyan L."/>
            <person name="Panosyan H."/>
            <person name="Birkeland N.-K."/>
        </authorList>
    </citation>
    <scope>NUCLEOTIDE SEQUENCE [LARGE SCALE GENOMIC DNA]</scope>
    <source>
        <strain evidence="6 7">K1</strain>
    </source>
</reference>
<gene>
    <name evidence="6" type="ORF">AN926_12000</name>
</gene>
<feature type="transmembrane region" description="Helical" evidence="4">
    <location>
        <begin position="102"/>
        <end position="121"/>
    </location>
</feature>
<dbReference type="PATRIC" id="fig|37636.3.peg.1887"/>